<evidence type="ECO:0008006" key="3">
    <source>
        <dbReference type="Google" id="ProtNLM"/>
    </source>
</evidence>
<dbReference type="Proteomes" id="UP000279259">
    <property type="component" value="Unassembled WGS sequence"/>
</dbReference>
<proteinExistence type="predicted"/>
<name>A0A427YWX8_9TREE</name>
<dbReference type="OrthoDB" id="2560920at2759"/>
<protein>
    <recommendedName>
        <fullName evidence="3">WSC domain-containing protein</fullName>
    </recommendedName>
</protein>
<dbReference type="EMBL" id="RSCD01000001">
    <property type="protein sequence ID" value="RSH95574.1"/>
    <property type="molecule type" value="Genomic_DNA"/>
</dbReference>
<comment type="caution">
    <text evidence="1">The sequence shown here is derived from an EMBL/GenBank/DDBJ whole genome shotgun (WGS) entry which is preliminary data.</text>
</comment>
<accession>A0A427YWX8</accession>
<gene>
    <name evidence="1" type="ORF">EHS25_000666</name>
</gene>
<evidence type="ECO:0000313" key="1">
    <source>
        <dbReference type="EMBL" id="RSH95574.1"/>
    </source>
</evidence>
<organism evidence="1 2">
    <name type="scientific">Saitozyma podzolica</name>
    <dbReference type="NCBI Taxonomy" id="1890683"/>
    <lineage>
        <taxon>Eukaryota</taxon>
        <taxon>Fungi</taxon>
        <taxon>Dikarya</taxon>
        <taxon>Basidiomycota</taxon>
        <taxon>Agaricomycotina</taxon>
        <taxon>Tremellomycetes</taxon>
        <taxon>Tremellales</taxon>
        <taxon>Trimorphomycetaceae</taxon>
        <taxon>Saitozyma</taxon>
    </lineage>
</organism>
<sequence length="194" mass="21007">MGREASLVGVRSLRLASPFDLPAIHAERSLAGSADAEITPIMITSIGNKTFIVFMVFRVIGLVYPEMTYPLTASKYNPEDCFTFCKGYPYMTLNIAVSTDQYNCKCGQTNRGTDTQLCNENDQYYYDPTTPVSTGGLARRSAWRLESRNANLKSCPAGMDACVVPGSKGAYEIPAVAVSAANLDSPNNSTMGVE</sequence>
<reference evidence="1 2" key="1">
    <citation type="submission" date="2018-11" db="EMBL/GenBank/DDBJ databases">
        <title>Genome sequence of Saitozyma podzolica DSM 27192.</title>
        <authorList>
            <person name="Aliyu H."/>
            <person name="Gorte O."/>
            <person name="Ochsenreither K."/>
        </authorList>
    </citation>
    <scope>NUCLEOTIDE SEQUENCE [LARGE SCALE GENOMIC DNA]</scope>
    <source>
        <strain evidence="1 2">DSM 27192</strain>
    </source>
</reference>
<dbReference type="AlphaFoldDB" id="A0A427YWX8"/>
<keyword evidence="2" id="KW-1185">Reference proteome</keyword>
<evidence type="ECO:0000313" key="2">
    <source>
        <dbReference type="Proteomes" id="UP000279259"/>
    </source>
</evidence>